<dbReference type="HOGENOM" id="CLU_003041_28_3_0"/>
<dbReference type="PROSITE" id="PS51192">
    <property type="entry name" value="HELICASE_ATP_BIND_1"/>
    <property type="match status" value="1"/>
</dbReference>
<dbReference type="SUPFAM" id="SSF52540">
    <property type="entry name" value="P-loop containing nucleoside triphosphate hydrolases"/>
    <property type="match status" value="1"/>
</dbReference>
<keyword evidence="12" id="KW-1185">Reference proteome</keyword>
<keyword evidence="4" id="KW-0067">ATP-binding</keyword>
<evidence type="ECO:0000256" key="3">
    <source>
        <dbReference type="ARBA" id="ARBA00022806"/>
    </source>
</evidence>
<feature type="short sequence motif" description="Q motif" evidence="6">
    <location>
        <begin position="31"/>
        <end position="59"/>
    </location>
</feature>
<evidence type="ECO:0000313" key="12">
    <source>
        <dbReference type="Proteomes" id="UP000006844"/>
    </source>
</evidence>
<accession>E8V6E3</accession>
<protein>
    <submittedName>
        <fullName evidence="11">DEAD/DEAH box helicase domain protein</fullName>
    </submittedName>
</protein>
<evidence type="ECO:0000256" key="2">
    <source>
        <dbReference type="ARBA" id="ARBA00022801"/>
    </source>
</evidence>
<evidence type="ECO:0000259" key="10">
    <source>
        <dbReference type="PROSITE" id="PS51195"/>
    </source>
</evidence>
<dbReference type="InterPro" id="IPR014014">
    <property type="entry name" value="RNA_helicase_DEAD_Q_motif"/>
</dbReference>
<dbReference type="CDD" id="cd00268">
    <property type="entry name" value="DEADc"/>
    <property type="match status" value="1"/>
</dbReference>
<dbReference type="InterPro" id="IPR014001">
    <property type="entry name" value="Helicase_ATP-bd"/>
</dbReference>
<feature type="compositionally biased region" description="Low complexity" evidence="7">
    <location>
        <begin position="473"/>
        <end position="491"/>
    </location>
</feature>
<reference evidence="11 12" key="1">
    <citation type="journal article" date="2012" name="Stand. Genomic Sci.">
        <title>Complete genome sequence of Terriglobus saanensis type strain SP1PR4(T), an Acidobacteria from tundra soil.</title>
        <authorList>
            <person name="Rawat S.R."/>
            <person name="Mannisto M.K."/>
            <person name="Starovoytov V."/>
            <person name="Goodwin L."/>
            <person name="Nolan M."/>
            <person name="Hauser L."/>
            <person name="Land M."/>
            <person name="Davenport K.W."/>
            <person name="Woyke T."/>
            <person name="Haggblom M.M."/>
        </authorList>
    </citation>
    <scope>NUCLEOTIDE SEQUENCE</scope>
    <source>
        <strain evidence="12">ATCC BAA-1853 / DSM 23119 / SP1PR4</strain>
    </source>
</reference>
<dbReference type="InterPro" id="IPR044742">
    <property type="entry name" value="DEAD/DEAH_RhlB"/>
</dbReference>
<dbReference type="AlphaFoldDB" id="E8V6E3"/>
<dbReference type="GO" id="GO:0016787">
    <property type="term" value="F:hydrolase activity"/>
    <property type="evidence" value="ECO:0007669"/>
    <property type="project" value="UniProtKB-KW"/>
</dbReference>
<comment type="similarity">
    <text evidence="5">Belongs to the DEAD box helicase family.</text>
</comment>
<dbReference type="Pfam" id="PF00270">
    <property type="entry name" value="DEAD"/>
    <property type="match status" value="1"/>
</dbReference>
<dbReference type="RefSeq" id="WP_013567341.1">
    <property type="nucleotide sequence ID" value="NC_014963.1"/>
</dbReference>
<dbReference type="STRING" id="401053.AciPR4_0775"/>
<evidence type="ECO:0000256" key="1">
    <source>
        <dbReference type="ARBA" id="ARBA00022741"/>
    </source>
</evidence>
<dbReference type="GO" id="GO:0003676">
    <property type="term" value="F:nucleic acid binding"/>
    <property type="evidence" value="ECO:0007669"/>
    <property type="project" value="InterPro"/>
</dbReference>
<keyword evidence="2" id="KW-0378">Hydrolase</keyword>
<feature type="domain" description="DEAD-box RNA helicase Q" evidence="10">
    <location>
        <begin position="31"/>
        <end position="59"/>
    </location>
</feature>
<dbReference type="PROSITE" id="PS51194">
    <property type="entry name" value="HELICASE_CTER"/>
    <property type="match status" value="1"/>
</dbReference>
<name>E8V6E3_TERSS</name>
<keyword evidence="1" id="KW-0547">Nucleotide-binding</keyword>
<dbReference type="InterPro" id="IPR011545">
    <property type="entry name" value="DEAD/DEAH_box_helicase_dom"/>
</dbReference>
<dbReference type="SMART" id="SM00490">
    <property type="entry name" value="HELICc"/>
    <property type="match status" value="1"/>
</dbReference>
<dbReference type="eggNOG" id="COG0513">
    <property type="taxonomic scope" value="Bacteria"/>
</dbReference>
<feature type="region of interest" description="Disordered" evidence="7">
    <location>
        <begin position="106"/>
        <end position="133"/>
    </location>
</feature>
<feature type="compositionally biased region" description="Low complexity" evidence="7">
    <location>
        <begin position="106"/>
        <end position="124"/>
    </location>
</feature>
<dbReference type="CDD" id="cd18787">
    <property type="entry name" value="SF2_C_DEAD"/>
    <property type="match status" value="1"/>
</dbReference>
<dbReference type="KEGG" id="tsa:AciPR4_0775"/>
<feature type="region of interest" description="Disordered" evidence="7">
    <location>
        <begin position="439"/>
        <end position="501"/>
    </location>
</feature>
<keyword evidence="3 11" id="KW-0347">Helicase</keyword>
<dbReference type="Gene3D" id="3.40.50.300">
    <property type="entry name" value="P-loop containing nucleotide triphosphate hydrolases"/>
    <property type="match status" value="2"/>
</dbReference>
<sequence>MNPVFEGTTEPTAEPKAVEVKTTTPPVATEVQFNDFNISEKLKQRLAANNFVNPTPVQAKAIPPALEGRDVLATAATGTGKTLSFLIPMIERMDANPLAALVQQVAQEQAPQPPQYGRQRGGRNNPPPRGPRAPIRALILLPTRELAMQVLDAYAKIVPNAKQDSVLVCGGLSEGAQLDALRRGPRLVVATPGRLEDYLKRREINLNNVEMLVLDEVDRMLDMGFLPAIRRIVGALPKTRQTMCYSATLDANITEIVRDYVSNPIRIQIGTTSKPNERVELRAFTVMQDQKLSLLDQLLGEHAGSYLVFSRTKHGADRIAKKLEKLGHETDVIHGDRSQSQRTAALKSFAMGRSRVLVATDVAARGIDIQHIAHVVNYDLPNGSDDFVHRIGRTGRASASGVATTFVMPQERSDARKLERELKISFKWAEADKGLAKEERNKPVDMNGDMLHMETRAWRTNPSGTGHEPTSVPSRRPQGNRGPGGPSRRPSSGGGAGRRGR</sequence>
<gene>
    <name evidence="11" type="ordered locus">AciPR4_0775</name>
</gene>
<dbReference type="GO" id="GO:0005524">
    <property type="term" value="F:ATP binding"/>
    <property type="evidence" value="ECO:0007669"/>
    <property type="project" value="UniProtKB-KW"/>
</dbReference>
<dbReference type="GO" id="GO:0003724">
    <property type="term" value="F:RNA helicase activity"/>
    <property type="evidence" value="ECO:0007669"/>
    <property type="project" value="InterPro"/>
</dbReference>
<evidence type="ECO:0000259" key="8">
    <source>
        <dbReference type="PROSITE" id="PS51192"/>
    </source>
</evidence>
<dbReference type="GO" id="GO:0005829">
    <property type="term" value="C:cytosol"/>
    <property type="evidence" value="ECO:0007669"/>
    <property type="project" value="TreeGrafter"/>
</dbReference>
<dbReference type="PANTHER" id="PTHR47959:SF13">
    <property type="entry name" value="ATP-DEPENDENT RNA HELICASE RHLE"/>
    <property type="match status" value="1"/>
</dbReference>
<evidence type="ECO:0000313" key="11">
    <source>
        <dbReference type="EMBL" id="ADV81608.1"/>
    </source>
</evidence>
<evidence type="ECO:0000256" key="6">
    <source>
        <dbReference type="PROSITE-ProRule" id="PRU00552"/>
    </source>
</evidence>
<dbReference type="InterPro" id="IPR027417">
    <property type="entry name" value="P-loop_NTPase"/>
</dbReference>
<evidence type="ECO:0000256" key="4">
    <source>
        <dbReference type="ARBA" id="ARBA00022840"/>
    </source>
</evidence>
<feature type="domain" description="Helicase ATP-binding" evidence="8">
    <location>
        <begin position="62"/>
        <end position="267"/>
    </location>
</feature>
<dbReference type="Pfam" id="PF00271">
    <property type="entry name" value="Helicase_C"/>
    <property type="match status" value="1"/>
</dbReference>
<dbReference type="EMBL" id="CP002467">
    <property type="protein sequence ID" value="ADV81608.1"/>
    <property type="molecule type" value="Genomic_DNA"/>
</dbReference>
<dbReference type="SMART" id="SM00487">
    <property type="entry name" value="DEXDc"/>
    <property type="match status" value="1"/>
</dbReference>
<evidence type="ECO:0000256" key="5">
    <source>
        <dbReference type="ARBA" id="ARBA00038437"/>
    </source>
</evidence>
<dbReference type="PROSITE" id="PS51195">
    <property type="entry name" value="Q_MOTIF"/>
    <property type="match status" value="1"/>
</dbReference>
<feature type="region of interest" description="Disordered" evidence="7">
    <location>
        <begin position="1"/>
        <end position="21"/>
    </location>
</feature>
<organism evidence="11 12">
    <name type="scientific">Terriglobus saanensis (strain ATCC BAA-1853 / DSM 23119 / SP1PR4)</name>
    <dbReference type="NCBI Taxonomy" id="401053"/>
    <lineage>
        <taxon>Bacteria</taxon>
        <taxon>Pseudomonadati</taxon>
        <taxon>Acidobacteriota</taxon>
        <taxon>Terriglobia</taxon>
        <taxon>Terriglobales</taxon>
        <taxon>Acidobacteriaceae</taxon>
        <taxon>Terriglobus</taxon>
    </lineage>
</organism>
<dbReference type="PANTHER" id="PTHR47959">
    <property type="entry name" value="ATP-DEPENDENT RNA HELICASE RHLE-RELATED"/>
    <property type="match status" value="1"/>
</dbReference>
<feature type="domain" description="Helicase C-terminal" evidence="9">
    <location>
        <begin position="294"/>
        <end position="439"/>
    </location>
</feature>
<dbReference type="InterPro" id="IPR050079">
    <property type="entry name" value="DEAD_box_RNA_helicase"/>
</dbReference>
<proteinExistence type="inferred from homology"/>
<feature type="compositionally biased region" description="Gly residues" evidence="7">
    <location>
        <begin position="492"/>
        <end position="501"/>
    </location>
</feature>
<evidence type="ECO:0000256" key="7">
    <source>
        <dbReference type="SAM" id="MobiDB-lite"/>
    </source>
</evidence>
<dbReference type="Proteomes" id="UP000006844">
    <property type="component" value="Chromosome"/>
</dbReference>
<evidence type="ECO:0000259" key="9">
    <source>
        <dbReference type="PROSITE" id="PS51194"/>
    </source>
</evidence>
<dbReference type="InterPro" id="IPR001650">
    <property type="entry name" value="Helicase_C-like"/>
</dbReference>